<sequence length="57" mass="6914">MFAKEAEGPVKRTFENKKGYFMVFHRYLEKHHEDITPNTLDTNTIREFLHHLKNDHT</sequence>
<accession>A0ABV5WPH1</accession>
<name>A0ABV5WPH1_9BACI</name>
<evidence type="ECO:0000313" key="1">
    <source>
        <dbReference type="EMBL" id="MFB9762490.1"/>
    </source>
</evidence>
<dbReference type="EMBL" id="JBHMAF010000197">
    <property type="protein sequence ID" value="MFB9762490.1"/>
    <property type="molecule type" value="Genomic_DNA"/>
</dbReference>
<evidence type="ECO:0000313" key="2">
    <source>
        <dbReference type="Proteomes" id="UP001589609"/>
    </source>
</evidence>
<proteinExistence type="predicted"/>
<reference evidence="1 2" key="1">
    <citation type="submission" date="2024-09" db="EMBL/GenBank/DDBJ databases">
        <authorList>
            <person name="Sun Q."/>
            <person name="Mori K."/>
        </authorList>
    </citation>
    <scope>NUCLEOTIDE SEQUENCE [LARGE SCALE GENOMIC DNA]</scope>
    <source>
        <strain evidence="1 2">JCM 11201</strain>
    </source>
</reference>
<gene>
    <name evidence="1" type="ORF">ACFFMS_30135</name>
</gene>
<evidence type="ECO:0008006" key="3">
    <source>
        <dbReference type="Google" id="ProtNLM"/>
    </source>
</evidence>
<protein>
    <recommendedName>
        <fullName evidence="3">Integrase SAM-like N-terminal domain-containing protein</fullName>
    </recommendedName>
</protein>
<keyword evidence="2" id="KW-1185">Reference proteome</keyword>
<comment type="caution">
    <text evidence="1">The sequence shown here is derived from an EMBL/GenBank/DDBJ whole genome shotgun (WGS) entry which is preliminary data.</text>
</comment>
<organism evidence="1 2">
    <name type="scientific">Ectobacillus funiculus</name>
    <dbReference type="NCBI Taxonomy" id="137993"/>
    <lineage>
        <taxon>Bacteria</taxon>
        <taxon>Bacillati</taxon>
        <taxon>Bacillota</taxon>
        <taxon>Bacilli</taxon>
        <taxon>Bacillales</taxon>
        <taxon>Bacillaceae</taxon>
        <taxon>Ectobacillus</taxon>
    </lineage>
</organism>
<dbReference type="Proteomes" id="UP001589609">
    <property type="component" value="Unassembled WGS sequence"/>
</dbReference>